<evidence type="ECO:0000256" key="3">
    <source>
        <dbReference type="PIRSR" id="PIRSR620019-2"/>
    </source>
</evidence>
<comment type="caution">
    <text evidence="4">The sequence shown here is derived from an EMBL/GenBank/DDBJ whole genome shotgun (WGS) entry which is preliminary data.</text>
</comment>
<reference evidence="4 5" key="1">
    <citation type="submission" date="2018-08" db="EMBL/GenBank/DDBJ databases">
        <title>A genome reference for cultivated species of the human gut microbiota.</title>
        <authorList>
            <person name="Zou Y."/>
            <person name="Xue W."/>
            <person name="Luo G."/>
        </authorList>
    </citation>
    <scope>NUCLEOTIDE SEQUENCE [LARGE SCALE GENOMIC DNA]</scope>
    <source>
        <strain evidence="4 5">AF14-26</strain>
    </source>
</reference>
<name>A0A412YQR5_BACFG</name>
<dbReference type="InterPro" id="IPR020019">
    <property type="entry name" value="AcTrfase_PglD-like"/>
</dbReference>
<dbReference type="PANTHER" id="PTHR43300">
    <property type="entry name" value="ACETYLTRANSFERASE"/>
    <property type="match status" value="1"/>
</dbReference>
<proteinExistence type="inferred from homology"/>
<feature type="binding site" evidence="3">
    <location>
        <position position="173"/>
    </location>
    <ligand>
        <name>acetyl-CoA</name>
        <dbReference type="ChEBI" id="CHEBI:57288"/>
    </ligand>
</feature>
<evidence type="ECO:0000313" key="4">
    <source>
        <dbReference type="EMBL" id="RGV59856.1"/>
    </source>
</evidence>
<dbReference type="RefSeq" id="WP_122141610.1">
    <property type="nucleotide sequence ID" value="NZ_JAFKPL010000006.1"/>
</dbReference>
<evidence type="ECO:0000313" key="5">
    <source>
        <dbReference type="Proteomes" id="UP000286270"/>
    </source>
</evidence>
<protein>
    <recommendedName>
        <fullName evidence="6">Acetyltransferase</fullName>
    </recommendedName>
</protein>
<feature type="binding site" evidence="3">
    <location>
        <position position="77"/>
    </location>
    <ligand>
        <name>substrate</name>
    </ligand>
</feature>
<gene>
    <name evidence="4" type="ORF">DWW08_01780</name>
</gene>
<dbReference type="SUPFAM" id="SSF51161">
    <property type="entry name" value="Trimeric LpxA-like enzymes"/>
    <property type="match status" value="1"/>
</dbReference>
<evidence type="ECO:0000256" key="2">
    <source>
        <dbReference type="PIRSR" id="PIRSR620019-1"/>
    </source>
</evidence>
<organism evidence="4 5">
    <name type="scientific">Bacteroides fragilis</name>
    <dbReference type="NCBI Taxonomy" id="817"/>
    <lineage>
        <taxon>Bacteria</taxon>
        <taxon>Pseudomonadati</taxon>
        <taxon>Bacteroidota</taxon>
        <taxon>Bacteroidia</taxon>
        <taxon>Bacteroidales</taxon>
        <taxon>Bacteroidaceae</taxon>
        <taxon>Bacteroides</taxon>
    </lineage>
</organism>
<evidence type="ECO:0000256" key="1">
    <source>
        <dbReference type="ARBA" id="ARBA00007274"/>
    </source>
</evidence>
<dbReference type="Proteomes" id="UP000286270">
    <property type="component" value="Unassembled WGS sequence"/>
</dbReference>
<sequence length="220" mass="24297">MNKKIVFIGTGAVAAELTSYLEDGSWGNDCTFEIKGYLTYGVSGINSWKEYQLAHSYLGLLEDYQVQEEDHFILALGNSEVKRKIVEIIKARNGKFMTLIHPTAIVAKTAKIGEGNILCPFVMIGPNVLLGNFNLLTSQSIISHDSKVGDFNFFATALLCGHTIVGDANYMGIRVTTVPDIIIGNRNKIQAGMIVDKNVGDDSTLFYRYKEKLMFVPSSE</sequence>
<dbReference type="PANTHER" id="PTHR43300:SF7">
    <property type="entry name" value="UDP-N-ACETYLBACILLOSAMINE N-ACETYLTRANSFERASE"/>
    <property type="match status" value="1"/>
</dbReference>
<dbReference type="EMBL" id="QRZH01000001">
    <property type="protein sequence ID" value="RGV59856.1"/>
    <property type="molecule type" value="Genomic_DNA"/>
</dbReference>
<feature type="active site" description="Proton acceptor" evidence="2">
    <location>
        <position position="144"/>
    </location>
</feature>
<dbReference type="InterPro" id="IPR050179">
    <property type="entry name" value="Trans_hexapeptide_repeat"/>
</dbReference>
<dbReference type="CDD" id="cd03360">
    <property type="entry name" value="LbH_AT_putative"/>
    <property type="match status" value="1"/>
</dbReference>
<comment type="similarity">
    <text evidence="1">Belongs to the transferase hexapeptide repeat family.</text>
</comment>
<accession>A0A412YQR5</accession>
<feature type="site" description="Increases basicity of active site His" evidence="2">
    <location>
        <position position="145"/>
    </location>
</feature>
<evidence type="ECO:0008006" key="6">
    <source>
        <dbReference type="Google" id="ProtNLM"/>
    </source>
</evidence>
<dbReference type="Gene3D" id="2.160.10.10">
    <property type="entry name" value="Hexapeptide repeat proteins"/>
    <property type="match status" value="1"/>
</dbReference>
<dbReference type="AlphaFoldDB" id="A0A412YQR5"/>
<dbReference type="InterPro" id="IPR011004">
    <property type="entry name" value="Trimer_LpxA-like_sf"/>
</dbReference>